<sequence>MIITDDVKQIEKPLPSSPGSSSSSEDGLPSYNEAQRNHAGPSNPRRQRPQSHGGKGRAASTFSSLSLSSRKNLVDKLAALTTLSQVSSPSSPWIPGFVRRRSEAKQQNQIDEQVKETVLMLIRDVVRDVQQPDCLDILQRCVTACRIRNILFPELAQLKIIEDHTALYWAIISSAPLPGTNVVTPMHPVVEILVSYPLMLQTRIDARQACTVNSDNRLFQDLRRSPGFESSISYANDVIAAGGDRMETVQVNHVNYDAIGEFGISFTVQNWLRKMRIAKRVPLEFIARGRTWSLTFRVADEHTNGFRAGQWFGDLKLLDNSPPTYVSGRLRIVPQDVIRGRKAPLDITFQTEGTRLDTRWTLQFKLKGSKGELLEFDDSPYLSQDGSLHVLGEFKLDKTHAECVIM</sequence>
<feature type="region of interest" description="Disordered" evidence="1">
    <location>
        <begin position="1"/>
        <end position="63"/>
    </location>
</feature>
<evidence type="ECO:0000313" key="3">
    <source>
        <dbReference type="Proteomes" id="UP000076738"/>
    </source>
</evidence>
<dbReference type="OrthoDB" id="2959034at2759"/>
<proteinExistence type="predicted"/>
<dbReference type="EMBL" id="KV417330">
    <property type="protein sequence ID" value="KZO91040.1"/>
    <property type="molecule type" value="Genomic_DNA"/>
</dbReference>
<dbReference type="Proteomes" id="UP000076738">
    <property type="component" value="Unassembled WGS sequence"/>
</dbReference>
<evidence type="ECO:0000313" key="2">
    <source>
        <dbReference type="EMBL" id="KZO91040.1"/>
    </source>
</evidence>
<feature type="compositionally biased region" description="Basic and acidic residues" evidence="1">
    <location>
        <begin position="1"/>
        <end position="11"/>
    </location>
</feature>
<reference evidence="2 3" key="1">
    <citation type="journal article" date="2016" name="Mol. Biol. Evol.">
        <title>Comparative Genomics of Early-Diverging Mushroom-Forming Fungi Provides Insights into the Origins of Lignocellulose Decay Capabilities.</title>
        <authorList>
            <person name="Nagy L.G."/>
            <person name="Riley R."/>
            <person name="Tritt A."/>
            <person name="Adam C."/>
            <person name="Daum C."/>
            <person name="Floudas D."/>
            <person name="Sun H."/>
            <person name="Yadav J.S."/>
            <person name="Pangilinan J."/>
            <person name="Larsson K.H."/>
            <person name="Matsuura K."/>
            <person name="Barry K."/>
            <person name="Labutti K."/>
            <person name="Kuo R."/>
            <person name="Ohm R.A."/>
            <person name="Bhattacharya S.S."/>
            <person name="Shirouzu T."/>
            <person name="Yoshinaga Y."/>
            <person name="Martin F.M."/>
            <person name="Grigoriev I.V."/>
            <person name="Hibbett D.S."/>
        </authorList>
    </citation>
    <scope>NUCLEOTIDE SEQUENCE [LARGE SCALE GENOMIC DNA]</scope>
    <source>
        <strain evidence="2 3">TUFC12733</strain>
    </source>
</reference>
<gene>
    <name evidence="2" type="ORF">CALVIDRAFT_568599</name>
</gene>
<dbReference type="AlphaFoldDB" id="A0A167GYG4"/>
<keyword evidence="3" id="KW-1185">Reference proteome</keyword>
<accession>A0A167GYG4</accession>
<dbReference type="STRING" id="1330018.A0A167GYG4"/>
<name>A0A167GYG4_CALVF</name>
<feature type="compositionally biased region" description="Low complexity" evidence="1">
    <location>
        <begin position="13"/>
        <end position="30"/>
    </location>
</feature>
<evidence type="ECO:0000256" key="1">
    <source>
        <dbReference type="SAM" id="MobiDB-lite"/>
    </source>
</evidence>
<organism evidence="2 3">
    <name type="scientific">Calocera viscosa (strain TUFC12733)</name>
    <dbReference type="NCBI Taxonomy" id="1330018"/>
    <lineage>
        <taxon>Eukaryota</taxon>
        <taxon>Fungi</taxon>
        <taxon>Dikarya</taxon>
        <taxon>Basidiomycota</taxon>
        <taxon>Agaricomycotina</taxon>
        <taxon>Dacrymycetes</taxon>
        <taxon>Dacrymycetales</taxon>
        <taxon>Dacrymycetaceae</taxon>
        <taxon>Calocera</taxon>
    </lineage>
</organism>
<protein>
    <submittedName>
        <fullName evidence="2">Uncharacterized protein</fullName>
    </submittedName>
</protein>